<feature type="transmembrane region" description="Helical" evidence="2">
    <location>
        <begin position="178"/>
        <end position="199"/>
    </location>
</feature>
<proteinExistence type="predicted"/>
<evidence type="ECO:0000313" key="3">
    <source>
        <dbReference type="EMBL" id="SCG60052.1"/>
    </source>
</evidence>
<dbReference type="AlphaFoldDB" id="A0A1C5IP27"/>
<dbReference type="Proteomes" id="UP000198215">
    <property type="component" value="Chromosome I"/>
</dbReference>
<reference evidence="4" key="1">
    <citation type="submission" date="2016-06" db="EMBL/GenBank/DDBJ databases">
        <authorList>
            <person name="Varghese N."/>
            <person name="Submissions Spin"/>
        </authorList>
    </citation>
    <scope>NUCLEOTIDE SEQUENCE [LARGE SCALE GENOMIC DNA]</scope>
    <source>
        <strain evidence="4">DSM 45161</strain>
    </source>
</reference>
<feature type="region of interest" description="Disordered" evidence="1">
    <location>
        <begin position="202"/>
        <end position="249"/>
    </location>
</feature>
<accession>A0A1C5IP27</accession>
<evidence type="ECO:0008006" key="5">
    <source>
        <dbReference type="Google" id="ProtNLM"/>
    </source>
</evidence>
<evidence type="ECO:0000256" key="1">
    <source>
        <dbReference type="SAM" id="MobiDB-lite"/>
    </source>
</evidence>
<evidence type="ECO:0000256" key="2">
    <source>
        <dbReference type="SAM" id="Phobius"/>
    </source>
</evidence>
<protein>
    <recommendedName>
        <fullName evidence="5">Tryptophan-associated transmembrane protein (Trp_oprn_chp)</fullName>
    </recommendedName>
</protein>
<keyword evidence="2" id="KW-0812">Transmembrane</keyword>
<feature type="transmembrane region" description="Helical" evidence="2">
    <location>
        <begin position="61"/>
        <end position="84"/>
    </location>
</feature>
<feature type="region of interest" description="Disordered" evidence="1">
    <location>
        <begin position="1"/>
        <end position="28"/>
    </location>
</feature>
<evidence type="ECO:0000313" key="4">
    <source>
        <dbReference type="Proteomes" id="UP000198215"/>
    </source>
</evidence>
<keyword evidence="2" id="KW-0472">Membrane</keyword>
<keyword evidence="2" id="KW-1133">Transmembrane helix</keyword>
<dbReference type="EMBL" id="LT607753">
    <property type="protein sequence ID" value="SCG60052.1"/>
    <property type="molecule type" value="Genomic_DNA"/>
</dbReference>
<name>A0A1C5IP27_9ACTN</name>
<feature type="compositionally biased region" description="Basic and acidic residues" evidence="1">
    <location>
        <begin position="214"/>
        <end position="223"/>
    </location>
</feature>
<sequence length="249" mass="25263">MMRAGPGQRKVIGMSQESPIPRQDDRTDGTTVVEWGAAEDAPTRRFGRGLAGLRQDGRLPLVVAALGAVAGMASLLGEWLVLTLPNGGPEGDATIQVPNGVSEIGGFGVAYLVGLLLLTAAVALALRGGPAVRREARVAGLAVAGALLALLTATALSLDDSGQRALFYSTDDGFRVAYGRGLVMAFVAAALLGAALQVAGRQPAGSPGPAADPVDLRRPERGGESAASPAPADLTVAPTVPFARRDPDA</sequence>
<feature type="transmembrane region" description="Helical" evidence="2">
    <location>
        <begin position="104"/>
        <end position="126"/>
    </location>
</feature>
<gene>
    <name evidence="3" type="ORF">GA0070614_3145</name>
</gene>
<organism evidence="3 4">
    <name type="scientific">Micromonospora coxensis</name>
    <dbReference type="NCBI Taxonomy" id="356852"/>
    <lineage>
        <taxon>Bacteria</taxon>
        <taxon>Bacillati</taxon>
        <taxon>Actinomycetota</taxon>
        <taxon>Actinomycetes</taxon>
        <taxon>Micromonosporales</taxon>
        <taxon>Micromonosporaceae</taxon>
        <taxon>Micromonospora</taxon>
    </lineage>
</organism>
<keyword evidence="4" id="KW-1185">Reference proteome</keyword>
<feature type="transmembrane region" description="Helical" evidence="2">
    <location>
        <begin position="138"/>
        <end position="158"/>
    </location>
</feature>